<name>A0A7J2U3A6_9CREN</name>
<feature type="domain" description="Major facilitator superfamily (MFS) profile" evidence="2">
    <location>
        <begin position="1"/>
        <end position="396"/>
    </location>
</feature>
<dbReference type="InterPro" id="IPR011701">
    <property type="entry name" value="MFS"/>
</dbReference>
<keyword evidence="1" id="KW-1133">Transmembrane helix</keyword>
<sequence length="400" mass="42818">MTRFRALCMLYASNALLMAVSSLTYPVIPLYIVGRGLGVTLAGFVTAASSLVSLVSQVLWGYVSDAIGRRHVVMLLGSVSMVLFSVLGLMLAGNIYGVVVSFILLGFGGSAIGVSSYALVADLNPGELGKPMGWYWASASFGWAFPLLFAGFLLRCYGIISIYVVVLVVSLALLAISTSLSFLLTPSNSLAVGGRRSFSAKPLLNVLSNARFLVVYISSLLFMVGDVVKNIYVPQYYAYVAGLGEETATTTLSLASWFEIPAIIAISRLLQHGNTIYIYAFSLAAMSLYLYINTFVESYAGAAVAMAMYSMVWASYIISTSVLIVEVVDADSRGTALGLNSSSFALASIVSNAVLGPTVEILGYTQLFKTLSAMLFITCLTTLTTLRSLLKRQDVKRLKA</sequence>
<dbReference type="Pfam" id="PF07690">
    <property type="entry name" value="MFS_1"/>
    <property type="match status" value="1"/>
</dbReference>
<feature type="transmembrane region" description="Helical" evidence="1">
    <location>
        <begin position="72"/>
        <end position="92"/>
    </location>
</feature>
<dbReference type="PROSITE" id="PS50850">
    <property type="entry name" value="MFS"/>
    <property type="match status" value="1"/>
</dbReference>
<organism evidence="3">
    <name type="scientific">Ignisphaera aggregans</name>
    <dbReference type="NCBI Taxonomy" id="334771"/>
    <lineage>
        <taxon>Archaea</taxon>
        <taxon>Thermoproteota</taxon>
        <taxon>Thermoprotei</taxon>
        <taxon>Desulfurococcales</taxon>
        <taxon>Desulfurococcaceae</taxon>
        <taxon>Ignisphaera</taxon>
    </lineage>
</organism>
<feature type="transmembrane region" description="Helical" evidence="1">
    <location>
        <begin position="367"/>
        <end position="390"/>
    </location>
</feature>
<feature type="transmembrane region" description="Helical" evidence="1">
    <location>
        <begin position="38"/>
        <end position="60"/>
    </location>
</feature>
<feature type="transmembrane region" description="Helical" evidence="1">
    <location>
        <begin position="98"/>
        <end position="120"/>
    </location>
</feature>
<dbReference type="InterPro" id="IPR036259">
    <property type="entry name" value="MFS_trans_sf"/>
</dbReference>
<feature type="transmembrane region" description="Helical" evidence="1">
    <location>
        <begin position="160"/>
        <end position="183"/>
    </location>
</feature>
<dbReference type="PANTHER" id="PTHR23518:SF2">
    <property type="entry name" value="MAJOR FACILITATOR SUPERFAMILY TRANSPORTER"/>
    <property type="match status" value="1"/>
</dbReference>
<gene>
    <name evidence="3" type="ORF">ENO26_03640</name>
</gene>
<dbReference type="GO" id="GO:0022857">
    <property type="term" value="F:transmembrane transporter activity"/>
    <property type="evidence" value="ECO:0007669"/>
    <property type="project" value="InterPro"/>
</dbReference>
<keyword evidence="1" id="KW-0812">Transmembrane</keyword>
<protein>
    <submittedName>
        <fullName evidence="3">MFS transporter</fullName>
    </submittedName>
</protein>
<reference evidence="3" key="1">
    <citation type="journal article" date="2020" name="mSystems">
        <title>Genome- and Community-Level Interaction Insights into Carbon Utilization and Element Cycling Functions of Hydrothermarchaeota in Hydrothermal Sediment.</title>
        <authorList>
            <person name="Zhou Z."/>
            <person name="Liu Y."/>
            <person name="Xu W."/>
            <person name="Pan J."/>
            <person name="Luo Z.H."/>
            <person name="Li M."/>
        </authorList>
    </citation>
    <scope>NUCLEOTIDE SEQUENCE [LARGE SCALE GENOMIC DNA]</scope>
    <source>
        <strain evidence="3">SpSt-125</strain>
    </source>
</reference>
<evidence type="ECO:0000313" key="3">
    <source>
        <dbReference type="EMBL" id="HEM66652.1"/>
    </source>
</evidence>
<accession>A0A7J2U3A6</accession>
<dbReference type="AlphaFoldDB" id="A0A7J2U3A6"/>
<dbReference type="PANTHER" id="PTHR23518">
    <property type="entry name" value="C-METHYLTRANSFERASE"/>
    <property type="match status" value="1"/>
</dbReference>
<dbReference type="EMBL" id="DSEU01000024">
    <property type="protein sequence ID" value="HEM66652.1"/>
    <property type="molecule type" value="Genomic_DNA"/>
</dbReference>
<feature type="transmembrane region" description="Helical" evidence="1">
    <location>
        <begin position="132"/>
        <end position="154"/>
    </location>
</feature>
<evidence type="ECO:0000259" key="2">
    <source>
        <dbReference type="PROSITE" id="PS50850"/>
    </source>
</evidence>
<keyword evidence="1" id="KW-0472">Membrane</keyword>
<feature type="transmembrane region" description="Helical" evidence="1">
    <location>
        <begin position="276"/>
        <end position="292"/>
    </location>
</feature>
<feature type="transmembrane region" description="Helical" evidence="1">
    <location>
        <begin position="298"/>
        <end position="325"/>
    </location>
</feature>
<dbReference type="SUPFAM" id="SSF103473">
    <property type="entry name" value="MFS general substrate transporter"/>
    <property type="match status" value="1"/>
</dbReference>
<dbReference type="Gene3D" id="1.20.1250.20">
    <property type="entry name" value="MFS general substrate transporter like domains"/>
    <property type="match status" value="1"/>
</dbReference>
<dbReference type="InterPro" id="IPR020846">
    <property type="entry name" value="MFS_dom"/>
</dbReference>
<proteinExistence type="predicted"/>
<evidence type="ECO:0000256" key="1">
    <source>
        <dbReference type="SAM" id="Phobius"/>
    </source>
</evidence>
<feature type="transmembrane region" description="Helical" evidence="1">
    <location>
        <begin position="337"/>
        <end position="355"/>
    </location>
</feature>
<feature type="transmembrane region" description="Helical" evidence="1">
    <location>
        <begin position="203"/>
        <end position="224"/>
    </location>
</feature>
<comment type="caution">
    <text evidence="3">The sequence shown here is derived from an EMBL/GenBank/DDBJ whole genome shotgun (WGS) entry which is preliminary data.</text>
</comment>